<dbReference type="Proteomes" id="UP000435138">
    <property type="component" value="Unassembled WGS sequence"/>
</dbReference>
<evidence type="ECO:0000313" key="3">
    <source>
        <dbReference type="Proteomes" id="UP000435138"/>
    </source>
</evidence>
<evidence type="ECO:0000313" key="2">
    <source>
        <dbReference type="EMBL" id="MQY47590.1"/>
    </source>
</evidence>
<evidence type="ECO:0000256" key="1">
    <source>
        <dbReference type="SAM" id="MobiDB-lite"/>
    </source>
</evidence>
<dbReference type="AlphaFoldDB" id="A0A6A8AD00"/>
<sequence length="67" mass="7897">MKDRHPTLKEFQPGRGYKKADWDAVDSPELTDEELARMRPAREVLPPEFFRSLDAMRRPQAKKTKVK</sequence>
<proteinExistence type="predicted"/>
<accession>A0A6A8AD00</accession>
<name>A0A6A8AD00_9HYPH</name>
<keyword evidence="3" id="KW-1185">Reference proteome</keyword>
<dbReference type="RefSeq" id="WP_153355061.1">
    <property type="nucleotide sequence ID" value="NZ_JAYKOO010000007.1"/>
</dbReference>
<feature type="region of interest" description="Disordered" evidence="1">
    <location>
        <begin position="1"/>
        <end position="25"/>
    </location>
</feature>
<dbReference type="EMBL" id="WIXI01000045">
    <property type="protein sequence ID" value="MQY47590.1"/>
    <property type="molecule type" value="Genomic_DNA"/>
</dbReference>
<organism evidence="2 3">
    <name type="scientific">Endobacterium cereale</name>
    <dbReference type="NCBI Taxonomy" id="2663029"/>
    <lineage>
        <taxon>Bacteria</taxon>
        <taxon>Pseudomonadati</taxon>
        <taxon>Pseudomonadota</taxon>
        <taxon>Alphaproteobacteria</taxon>
        <taxon>Hyphomicrobiales</taxon>
        <taxon>Rhizobiaceae</taxon>
        <taxon>Endobacterium</taxon>
    </lineage>
</organism>
<reference evidence="2 3" key="1">
    <citation type="submission" date="2019-11" db="EMBL/GenBank/DDBJ databases">
        <title>Genome analysis of Rhizobacterium cereale a novel genus and species isolated from maize roots in North Spain.</title>
        <authorList>
            <person name="Menendez E."/>
            <person name="Flores-Felix J.D."/>
            <person name="Ramirez-Bahena M.-H."/>
            <person name="Igual J.M."/>
            <person name="Garcia-Fraile P."/>
            <person name="Peix A."/>
            <person name="Velazquez E."/>
        </authorList>
    </citation>
    <scope>NUCLEOTIDE SEQUENCE [LARGE SCALE GENOMIC DNA]</scope>
    <source>
        <strain evidence="2 3">RZME27</strain>
    </source>
</reference>
<comment type="caution">
    <text evidence="2">The sequence shown here is derived from an EMBL/GenBank/DDBJ whole genome shotgun (WGS) entry which is preliminary data.</text>
</comment>
<protein>
    <submittedName>
        <fullName evidence="2">Uncharacterized protein</fullName>
    </submittedName>
</protein>
<gene>
    <name evidence="2" type="ORF">GAO09_16265</name>
</gene>